<dbReference type="InterPro" id="IPR011004">
    <property type="entry name" value="Trimer_LpxA-like_sf"/>
</dbReference>
<dbReference type="Gene3D" id="2.160.10.10">
    <property type="entry name" value="Hexapeptide repeat proteins"/>
    <property type="match status" value="1"/>
</dbReference>
<dbReference type="GO" id="GO:0003977">
    <property type="term" value="F:UDP-N-acetylglucosamine diphosphorylase activity"/>
    <property type="evidence" value="ECO:0007669"/>
    <property type="project" value="UniProtKB-EC"/>
</dbReference>
<evidence type="ECO:0000256" key="16">
    <source>
        <dbReference type="ARBA" id="ARBA00048493"/>
    </source>
</evidence>
<keyword evidence="7" id="KW-0479">Metal-binding</keyword>
<evidence type="ECO:0000256" key="4">
    <source>
        <dbReference type="ARBA" id="ARBA00022490"/>
    </source>
</evidence>
<keyword evidence="8" id="KW-0677">Repeat</keyword>
<keyword evidence="14" id="KW-0961">Cell wall biogenesis/degradation</keyword>
<dbReference type="GO" id="GO:0008360">
    <property type="term" value="P:regulation of cell shape"/>
    <property type="evidence" value="ECO:0007669"/>
    <property type="project" value="UniProtKB-KW"/>
</dbReference>
<dbReference type="PANTHER" id="PTHR43584">
    <property type="entry name" value="NUCLEOTIDYL TRANSFERASE"/>
    <property type="match status" value="1"/>
</dbReference>
<keyword evidence="6" id="KW-0548">Nucleotidyltransferase</keyword>
<dbReference type="SUPFAM" id="SSF53448">
    <property type="entry name" value="Nucleotide-diphospho-sugar transferases"/>
    <property type="match status" value="1"/>
</dbReference>
<dbReference type="GO" id="GO:0000287">
    <property type="term" value="F:magnesium ion binding"/>
    <property type="evidence" value="ECO:0007669"/>
    <property type="project" value="InterPro"/>
</dbReference>
<evidence type="ECO:0000256" key="2">
    <source>
        <dbReference type="ARBA" id="ARBA00005166"/>
    </source>
</evidence>
<evidence type="ECO:0000256" key="7">
    <source>
        <dbReference type="ARBA" id="ARBA00022723"/>
    </source>
</evidence>
<gene>
    <name evidence="18" type="ORF">GBAR_LOCUS26878</name>
</gene>
<feature type="domain" description="Nucleotidyl transferase" evidence="17">
    <location>
        <begin position="6"/>
        <end position="212"/>
    </location>
</feature>
<name>A0AA35X7Y3_GEOBA</name>
<keyword evidence="12" id="KW-0511">Multifunctional enzyme</keyword>
<evidence type="ECO:0000256" key="6">
    <source>
        <dbReference type="ARBA" id="ARBA00022695"/>
    </source>
</evidence>
<keyword evidence="11" id="KW-0573">Peptidoglycan synthesis</keyword>
<dbReference type="InterPro" id="IPR005835">
    <property type="entry name" value="NTP_transferase_dom"/>
</dbReference>
<comment type="pathway">
    <text evidence="3">Nucleotide-sugar biosynthesis; UDP-N-acetyl-alpha-D-glucosamine biosynthesis; UDP-N-acetyl-alpha-D-glucosamine from N-acetyl-alpha-D-glucosamine 1-phosphate: step 1/1.</text>
</comment>
<dbReference type="InterPro" id="IPR029044">
    <property type="entry name" value="Nucleotide-diphossugar_trans"/>
</dbReference>
<dbReference type="Gene3D" id="3.90.550.10">
    <property type="entry name" value="Spore Coat Polysaccharide Biosynthesis Protein SpsA, Chain A"/>
    <property type="match status" value="1"/>
</dbReference>
<evidence type="ECO:0000259" key="17">
    <source>
        <dbReference type="Pfam" id="PF00483"/>
    </source>
</evidence>
<protein>
    <submittedName>
        <fullName evidence="18">Bifunctional protein GlmU</fullName>
    </submittedName>
</protein>
<evidence type="ECO:0000256" key="10">
    <source>
        <dbReference type="ARBA" id="ARBA00022960"/>
    </source>
</evidence>
<evidence type="ECO:0000256" key="15">
    <source>
        <dbReference type="ARBA" id="ARBA00048247"/>
    </source>
</evidence>
<dbReference type="AlphaFoldDB" id="A0AA35X7Y3"/>
<dbReference type="GO" id="GO:0071555">
    <property type="term" value="P:cell wall organization"/>
    <property type="evidence" value="ECO:0007669"/>
    <property type="project" value="UniProtKB-KW"/>
</dbReference>
<evidence type="ECO:0000256" key="5">
    <source>
        <dbReference type="ARBA" id="ARBA00022679"/>
    </source>
</evidence>
<dbReference type="EMBL" id="CASHTH010003747">
    <property type="protein sequence ID" value="CAI8048758.1"/>
    <property type="molecule type" value="Genomic_DNA"/>
</dbReference>
<dbReference type="PANTHER" id="PTHR43584:SF3">
    <property type="entry name" value="BIFUNCTIONAL PROTEIN GLMU"/>
    <property type="match status" value="1"/>
</dbReference>
<comment type="pathway">
    <text evidence="2">Nucleotide-sugar biosynthesis; UDP-N-acetyl-alpha-D-glucosamine biosynthesis; N-acetyl-alpha-D-glucosamine 1-phosphate from alpha-D-glucosamine 6-phosphate (route II): step 2/2.</text>
</comment>
<evidence type="ECO:0000256" key="12">
    <source>
        <dbReference type="ARBA" id="ARBA00023268"/>
    </source>
</evidence>
<sequence length="458" mass="48670">MEGWAGVIMAAGEGRRMVSKIPKPLHKVCGKELIRYPVELLQAMGVGRIVIVASPTTAPMIGELLGDDADYVIQPEPLGTGDAAAWGVGALPPDVMNLVLLGSDSPLIRLESVRQLIDSHESLGNQMTLLTAADMMAPDLGRIVRNETGQVMDLIEATDWKGDQYDPTEVNAGVYCFERQWLARCLEGLQPTTNGEKYLTSLVSLAASEGHRVDGVASEMPEEIFGVNDRVQLAQVEAVMQWQVIERLMRSGVTVQDPASVYIDADVAIGQDTVIRPNTTLLGRTRIGEDCEIGPNSIIQDSTIASGCRVTASMLEEATLEDGVDVGPFSHLRPGAYLESGVHIGNYVEVKESRLGQGVLAGHFSYLGDASIGAGTNIGAGTITCNFDGKDKHRTEIGHGAFIGCDTLLVAPVSVGSGAATGAGAVVNRDVPDDLLAVGVPARIMTRKPQIDRTDSTE</sequence>
<accession>A0AA35X7Y3</accession>
<dbReference type="InterPro" id="IPR038009">
    <property type="entry name" value="GlmU_C_LbH"/>
</dbReference>
<evidence type="ECO:0000256" key="9">
    <source>
        <dbReference type="ARBA" id="ARBA00022842"/>
    </source>
</evidence>
<dbReference type="NCBIfam" id="TIGR01173">
    <property type="entry name" value="glmU"/>
    <property type="match status" value="1"/>
</dbReference>
<proteinExistence type="inferred from homology"/>
<evidence type="ECO:0000313" key="18">
    <source>
        <dbReference type="EMBL" id="CAI8048758.1"/>
    </source>
</evidence>
<dbReference type="CDD" id="cd03353">
    <property type="entry name" value="LbH_GlmU_C"/>
    <property type="match status" value="1"/>
</dbReference>
<evidence type="ECO:0000256" key="8">
    <source>
        <dbReference type="ARBA" id="ARBA00022737"/>
    </source>
</evidence>
<keyword evidence="10" id="KW-0133">Cell shape</keyword>
<comment type="cofactor">
    <cofactor evidence="1">
        <name>Mg(2+)</name>
        <dbReference type="ChEBI" id="CHEBI:18420"/>
    </cofactor>
</comment>
<evidence type="ECO:0000256" key="11">
    <source>
        <dbReference type="ARBA" id="ARBA00022984"/>
    </source>
</evidence>
<dbReference type="GO" id="GO:0019134">
    <property type="term" value="F:glucosamine-1-phosphate N-acetyltransferase activity"/>
    <property type="evidence" value="ECO:0007669"/>
    <property type="project" value="UniProtKB-EC"/>
</dbReference>
<dbReference type="InterPro" id="IPR050065">
    <property type="entry name" value="GlmU-like"/>
</dbReference>
<reference evidence="18" key="1">
    <citation type="submission" date="2023-03" db="EMBL/GenBank/DDBJ databases">
        <authorList>
            <person name="Steffen K."/>
            <person name="Cardenas P."/>
        </authorList>
    </citation>
    <scope>NUCLEOTIDE SEQUENCE</scope>
</reference>
<evidence type="ECO:0000256" key="13">
    <source>
        <dbReference type="ARBA" id="ARBA00023315"/>
    </source>
</evidence>
<keyword evidence="19" id="KW-1185">Reference proteome</keyword>
<keyword evidence="4" id="KW-0963">Cytoplasm</keyword>
<dbReference type="Proteomes" id="UP001174909">
    <property type="component" value="Unassembled WGS sequence"/>
</dbReference>
<dbReference type="SUPFAM" id="SSF51161">
    <property type="entry name" value="Trimeric LpxA-like enzymes"/>
    <property type="match status" value="1"/>
</dbReference>
<dbReference type="InterPro" id="IPR005882">
    <property type="entry name" value="Bifunctional_GlmU"/>
</dbReference>
<keyword evidence="5" id="KW-0808">Transferase</keyword>
<dbReference type="GO" id="GO:0000902">
    <property type="term" value="P:cell morphogenesis"/>
    <property type="evidence" value="ECO:0007669"/>
    <property type="project" value="InterPro"/>
</dbReference>
<dbReference type="GO" id="GO:0006048">
    <property type="term" value="P:UDP-N-acetylglucosamine biosynthetic process"/>
    <property type="evidence" value="ECO:0007669"/>
    <property type="project" value="InterPro"/>
</dbReference>
<evidence type="ECO:0000256" key="3">
    <source>
        <dbReference type="ARBA" id="ARBA00005208"/>
    </source>
</evidence>
<evidence type="ECO:0000256" key="14">
    <source>
        <dbReference type="ARBA" id="ARBA00023316"/>
    </source>
</evidence>
<dbReference type="HAMAP" id="MF_01631">
    <property type="entry name" value="GlmU"/>
    <property type="match status" value="1"/>
</dbReference>
<comment type="caution">
    <text evidence="18">The sequence shown here is derived from an EMBL/GenBank/DDBJ whole genome shotgun (WGS) entry which is preliminary data.</text>
</comment>
<evidence type="ECO:0000256" key="1">
    <source>
        <dbReference type="ARBA" id="ARBA00001946"/>
    </source>
</evidence>
<keyword evidence="13" id="KW-0012">Acyltransferase</keyword>
<evidence type="ECO:0000313" key="19">
    <source>
        <dbReference type="Proteomes" id="UP001174909"/>
    </source>
</evidence>
<dbReference type="GO" id="GO:0005737">
    <property type="term" value="C:cytoplasm"/>
    <property type="evidence" value="ECO:0007669"/>
    <property type="project" value="InterPro"/>
</dbReference>
<organism evidence="18 19">
    <name type="scientific">Geodia barretti</name>
    <name type="common">Barrett's horny sponge</name>
    <dbReference type="NCBI Taxonomy" id="519541"/>
    <lineage>
        <taxon>Eukaryota</taxon>
        <taxon>Metazoa</taxon>
        <taxon>Porifera</taxon>
        <taxon>Demospongiae</taxon>
        <taxon>Heteroscleromorpha</taxon>
        <taxon>Tetractinellida</taxon>
        <taxon>Astrophorina</taxon>
        <taxon>Geodiidae</taxon>
        <taxon>Geodia</taxon>
    </lineage>
</organism>
<comment type="catalytic activity">
    <reaction evidence="15">
        <text>alpha-D-glucosamine 1-phosphate + acetyl-CoA = N-acetyl-alpha-D-glucosamine 1-phosphate + CoA + H(+)</text>
        <dbReference type="Rhea" id="RHEA:13725"/>
        <dbReference type="ChEBI" id="CHEBI:15378"/>
        <dbReference type="ChEBI" id="CHEBI:57287"/>
        <dbReference type="ChEBI" id="CHEBI:57288"/>
        <dbReference type="ChEBI" id="CHEBI:57776"/>
        <dbReference type="ChEBI" id="CHEBI:58516"/>
        <dbReference type="EC" id="2.3.1.157"/>
    </reaction>
</comment>
<keyword evidence="9" id="KW-0460">Magnesium</keyword>
<dbReference type="Pfam" id="PF00483">
    <property type="entry name" value="NTP_transferase"/>
    <property type="match status" value="1"/>
</dbReference>
<comment type="catalytic activity">
    <reaction evidence="16">
        <text>N-acetyl-alpha-D-glucosamine 1-phosphate + UTP + H(+) = UDP-N-acetyl-alpha-D-glucosamine + diphosphate</text>
        <dbReference type="Rhea" id="RHEA:13509"/>
        <dbReference type="ChEBI" id="CHEBI:15378"/>
        <dbReference type="ChEBI" id="CHEBI:33019"/>
        <dbReference type="ChEBI" id="CHEBI:46398"/>
        <dbReference type="ChEBI" id="CHEBI:57705"/>
        <dbReference type="ChEBI" id="CHEBI:57776"/>
        <dbReference type="EC" id="2.7.7.23"/>
    </reaction>
</comment>